<evidence type="ECO:0000259" key="1">
    <source>
        <dbReference type="PROSITE" id="PS51379"/>
    </source>
</evidence>
<proteinExistence type="predicted"/>
<feature type="non-terminal residue" evidence="2">
    <location>
        <position position="1"/>
    </location>
</feature>
<protein>
    <recommendedName>
        <fullName evidence="1">4Fe-4S ferredoxin-type domain-containing protein</fullName>
    </recommendedName>
</protein>
<reference evidence="2" key="1">
    <citation type="journal article" date="2014" name="Front. Microbiol.">
        <title>High frequency of phylogenetically diverse reductive dehalogenase-homologous genes in deep subseafloor sedimentary metagenomes.</title>
        <authorList>
            <person name="Kawai M."/>
            <person name="Futagami T."/>
            <person name="Toyoda A."/>
            <person name="Takaki Y."/>
            <person name="Nishi S."/>
            <person name="Hori S."/>
            <person name="Arai W."/>
            <person name="Tsubouchi T."/>
            <person name="Morono Y."/>
            <person name="Uchiyama I."/>
            <person name="Ito T."/>
            <person name="Fujiyama A."/>
            <person name="Inagaki F."/>
            <person name="Takami H."/>
        </authorList>
    </citation>
    <scope>NUCLEOTIDE SEQUENCE</scope>
    <source>
        <strain evidence="2">Expedition CK06-06</strain>
    </source>
</reference>
<sequence>TQMFESIKNITLIGMGCLEPRTSCFCTSVNGGPFNKESVDILITEFKDNYYLESSTDKGEALIKKIKSLTEADNGDLAKIEKLQKDIESAIPVIEGLDSIHTKLDGLFDHPMWKIESQGCIGCGTCTYLCPTCHCFDVLDENKQDGSGRRIRIWDTCQFPLFTLETSGHNPRTTKLPRVRQRIYHKFNYYPKNYNIIGCVGCGR</sequence>
<dbReference type="EMBL" id="BART01011823">
    <property type="protein sequence ID" value="GAG89047.1"/>
    <property type="molecule type" value="Genomic_DNA"/>
</dbReference>
<dbReference type="Pfam" id="PF17179">
    <property type="entry name" value="Fer4_22"/>
    <property type="match status" value="1"/>
</dbReference>
<feature type="domain" description="4Fe-4S ferredoxin-type" evidence="1">
    <location>
        <begin position="111"/>
        <end position="141"/>
    </location>
</feature>
<dbReference type="InterPro" id="IPR017900">
    <property type="entry name" value="4Fe4S_Fe_S_CS"/>
</dbReference>
<evidence type="ECO:0000313" key="2">
    <source>
        <dbReference type="EMBL" id="GAG89047.1"/>
    </source>
</evidence>
<comment type="caution">
    <text evidence="2">The sequence shown here is derived from an EMBL/GenBank/DDBJ whole genome shotgun (WGS) entry which is preliminary data.</text>
</comment>
<dbReference type="PANTHER" id="PTHR40447">
    <property type="entry name" value="ANAEROBIC SULFITE REDUCTASE SUBUNIT A"/>
    <property type="match status" value="1"/>
</dbReference>
<dbReference type="InterPro" id="IPR017896">
    <property type="entry name" value="4Fe4S_Fe-S-bd"/>
</dbReference>
<dbReference type="SUPFAM" id="SSF46548">
    <property type="entry name" value="alpha-helical ferredoxin"/>
    <property type="match status" value="1"/>
</dbReference>
<dbReference type="PANTHER" id="PTHR40447:SF1">
    <property type="entry name" value="ANAEROBIC SULFITE REDUCTASE SUBUNIT A"/>
    <property type="match status" value="1"/>
</dbReference>
<organism evidence="2">
    <name type="scientific">marine sediment metagenome</name>
    <dbReference type="NCBI Taxonomy" id="412755"/>
    <lineage>
        <taxon>unclassified sequences</taxon>
        <taxon>metagenomes</taxon>
        <taxon>ecological metagenomes</taxon>
    </lineage>
</organism>
<dbReference type="PROSITE" id="PS00198">
    <property type="entry name" value="4FE4S_FER_1"/>
    <property type="match status" value="1"/>
</dbReference>
<dbReference type="PROSITE" id="PS51379">
    <property type="entry name" value="4FE4S_FER_2"/>
    <property type="match status" value="1"/>
</dbReference>
<gene>
    <name evidence="2" type="ORF">S01H4_24976</name>
</gene>
<name>X1C6Y7_9ZZZZ</name>
<dbReference type="AlphaFoldDB" id="X1C6Y7"/>
<accession>X1C6Y7</accession>